<protein>
    <submittedName>
        <fullName evidence="1">Uncharacterized protein</fullName>
    </submittedName>
</protein>
<dbReference type="Proteomes" id="UP001281147">
    <property type="component" value="Unassembled WGS sequence"/>
</dbReference>
<organism evidence="1 2">
    <name type="scientific">Vermiconidia calcicola</name>
    <dbReference type="NCBI Taxonomy" id="1690605"/>
    <lineage>
        <taxon>Eukaryota</taxon>
        <taxon>Fungi</taxon>
        <taxon>Dikarya</taxon>
        <taxon>Ascomycota</taxon>
        <taxon>Pezizomycotina</taxon>
        <taxon>Dothideomycetes</taxon>
        <taxon>Dothideomycetidae</taxon>
        <taxon>Mycosphaerellales</taxon>
        <taxon>Extremaceae</taxon>
        <taxon>Vermiconidia</taxon>
    </lineage>
</organism>
<accession>A0ACC3MZW3</accession>
<dbReference type="EMBL" id="JAUTXU010000111">
    <property type="protein sequence ID" value="KAK3707310.1"/>
    <property type="molecule type" value="Genomic_DNA"/>
</dbReference>
<evidence type="ECO:0000313" key="1">
    <source>
        <dbReference type="EMBL" id="KAK3707310.1"/>
    </source>
</evidence>
<comment type="caution">
    <text evidence="1">The sequence shown here is derived from an EMBL/GenBank/DDBJ whole genome shotgun (WGS) entry which is preliminary data.</text>
</comment>
<sequence>MSLQLSWNKLAILVTRPVLLHVLKSRRSSSDHDEHSIPGTTMALSEACVHYARDSSKLLVDSWLDGSFMIFDYAFTQYMFTSGTILDISSLLRDDGHESDFDNFRCLSQFLAQLEGNGNFLAAEFCSHIDAIERLLAASAVHQSDYGIHSTNQYVSVPECLITQPGIALPELFLGDSDNQALSDLQFIDDSIYRHDLGLYWGNDVSDARDDAPMTSSALRL</sequence>
<name>A0ACC3MZW3_9PEZI</name>
<keyword evidence="2" id="KW-1185">Reference proteome</keyword>
<gene>
    <name evidence="1" type="ORF">LTR37_012154</name>
</gene>
<evidence type="ECO:0000313" key="2">
    <source>
        <dbReference type="Proteomes" id="UP001281147"/>
    </source>
</evidence>
<reference evidence="1" key="1">
    <citation type="submission" date="2023-07" db="EMBL/GenBank/DDBJ databases">
        <title>Black Yeasts Isolated from many extreme environments.</title>
        <authorList>
            <person name="Coleine C."/>
            <person name="Stajich J.E."/>
            <person name="Selbmann L."/>
        </authorList>
    </citation>
    <scope>NUCLEOTIDE SEQUENCE</scope>
    <source>
        <strain evidence="1">CCFEE 5714</strain>
    </source>
</reference>
<proteinExistence type="predicted"/>